<evidence type="ECO:0000313" key="3">
    <source>
        <dbReference type="EMBL" id="KCZ64460.1"/>
    </source>
</evidence>
<dbReference type="OrthoDB" id="7619208at2"/>
<keyword evidence="4" id="KW-1185">Reference proteome</keyword>
<dbReference type="RefSeq" id="WP_035548775.1">
    <property type="nucleotide sequence ID" value="NZ_AWFH01000003.1"/>
</dbReference>
<feature type="transmembrane region" description="Helical" evidence="2">
    <location>
        <begin position="57"/>
        <end position="79"/>
    </location>
</feature>
<gene>
    <name evidence="3" type="ORF">HY36_12755</name>
</gene>
<keyword evidence="2" id="KW-0812">Transmembrane</keyword>
<keyword evidence="2" id="KW-1133">Transmembrane helix</keyword>
<dbReference type="AlphaFoldDB" id="A0A059EA42"/>
<feature type="region of interest" description="Disordered" evidence="1">
    <location>
        <begin position="179"/>
        <end position="215"/>
    </location>
</feature>
<protein>
    <submittedName>
        <fullName evidence="3">Uncharacterized protein</fullName>
    </submittedName>
</protein>
<evidence type="ECO:0000256" key="2">
    <source>
        <dbReference type="SAM" id="Phobius"/>
    </source>
</evidence>
<feature type="compositionally biased region" description="Low complexity" evidence="1">
    <location>
        <begin position="184"/>
        <end position="196"/>
    </location>
</feature>
<dbReference type="STRING" id="1280948.HY36_12755"/>
<name>A0A059EA42_9PROT</name>
<accession>A0A059EA42</accession>
<keyword evidence="2" id="KW-0472">Membrane</keyword>
<evidence type="ECO:0000313" key="4">
    <source>
        <dbReference type="Proteomes" id="UP000024547"/>
    </source>
</evidence>
<dbReference type="PATRIC" id="fig|1280948.3.peg.788"/>
<comment type="caution">
    <text evidence="3">The sequence shown here is derived from an EMBL/GenBank/DDBJ whole genome shotgun (WGS) entry which is preliminary data.</text>
</comment>
<evidence type="ECO:0000256" key="1">
    <source>
        <dbReference type="SAM" id="MobiDB-lite"/>
    </source>
</evidence>
<feature type="transmembrane region" description="Helical" evidence="2">
    <location>
        <begin position="85"/>
        <end position="107"/>
    </location>
</feature>
<dbReference type="EMBL" id="AWFH01000003">
    <property type="protein sequence ID" value="KCZ64460.1"/>
    <property type="molecule type" value="Genomic_DNA"/>
</dbReference>
<dbReference type="InterPro" id="IPR045629">
    <property type="entry name" value="DUF6232"/>
</dbReference>
<organism evidence="3 4">
    <name type="scientific">Hyphomonas atlantica</name>
    <dbReference type="NCBI Taxonomy" id="1280948"/>
    <lineage>
        <taxon>Bacteria</taxon>
        <taxon>Pseudomonadati</taxon>
        <taxon>Pseudomonadota</taxon>
        <taxon>Alphaproteobacteria</taxon>
        <taxon>Hyphomonadales</taxon>
        <taxon>Hyphomonadaceae</taxon>
        <taxon>Hyphomonas</taxon>
    </lineage>
</organism>
<reference evidence="3 4" key="1">
    <citation type="journal article" date="2014" name="Antonie Van Leeuwenhoek">
        <title>Hyphomonas beringensis sp. nov. and Hyphomonas chukchiensis sp. nov., isolated from surface seawater of the Bering Sea and Chukchi Sea.</title>
        <authorList>
            <person name="Li C."/>
            <person name="Lai Q."/>
            <person name="Li G."/>
            <person name="Dong C."/>
            <person name="Wang J."/>
            <person name="Liao Y."/>
            <person name="Shao Z."/>
        </authorList>
    </citation>
    <scope>NUCLEOTIDE SEQUENCE [LARGE SCALE GENOMIC DNA]</scope>
    <source>
        <strain evidence="3 4">22II1-22F38</strain>
    </source>
</reference>
<proteinExistence type="predicted"/>
<sequence length="215" mass="23724">MDRQTLDMEGARRGEITPASLQLGDDTIAIQRIATMSVESMEFAPWDTETNRRTKSLYASFFVISLFFGLLALAWGGLFPGSGSSMIALIVGCVLTVLAVILGVRAAMFARRMKKRQPYYRLVIGASDGRQIPLVDDNRAVLLRIRDIVRRKMDSGDREVQGDFDLDLDLVNISKPNETRELTSEVTSSEEVGGSSKAEAEVLFDEPSGDLRSVT</sequence>
<dbReference type="Pfam" id="PF19744">
    <property type="entry name" value="DUF6232"/>
    <property type="match status" value="1"/>
</dbReference>
<dbReference type="Proteomes" id="UP000024547">
    <property type="component" value="Unassembled WGS sequence"/>
</dbReference>